<dbReference type="AlphaFoldDB" id="A0AAN8UXM0"/>
<evidence type="ECO:0000313" key="2">
    <source>
        <dbReference type="EMBL" id="KAK6917698.1"/>
    </source>
</evidence>
<dbReference type="InterPro" id="IPR025422">
    <property type="entry name" value="TGA_domain"/>
</dbReference>
<sequence>MASANSDDDSIDNRPHSCFDDWLNLQRSDLEEILGTLNSPQPEDPNTLVQLVEKSIQHFQDYMNNRTRLARSNPATFYTPAWCSKLENSLLPTLAIRLVYALCGSDLETRLAEVIRGERTGSLADLNASQLRRVDGLQRHTVQEEERLTGKMASLQEEIADHPLAIIAKASGEVGELTPDVTRAFAEHERAMASLMEEADELRMKTLKELTNILTPMQSIDYLAGAKKLHLSMHQWGMRIDREHQLG</sequence>
<keyword evidence="3" id="KW-1185">Reference proteome</keyword>
<protein>
    <submittedName>
        <fullName evidence="2">Transcription factor TGA like domain</fullName>
    </submittedName>
</protein>
<dbReference type="PROSITE" id="PS51806">
    <property type="entry name" value="DOG1"/>
    <property type="match status" value="1"/>
</dbReference>
<dbReference type="GO" id="GO:0043565">
    <property type="term" value="F:sequence-specific DNA binding"/>
    <property type="evidence" value="ECO:0007669"/>
    <property type="project" value="InterPro"/>
</dbReference>
<comment type="caution">
    <text evidence="2">The sequence shown here is derived from an EMBL/GenBank/DDBJ whole genome shotgun (WGS) entry which is preliminary data.</text>
</comment>
<gene>
    <name evidence="2" type="ORF">RJ641_018449</name>
</gene>
<dbReference type="Pfam" id="PF14144">
    <property type="entry name" value="DOG1"/>
    <property type="match status" value="1"/>
</dbReference>
<dbReference type="Proteomes" id="UP001370490">
    <property type="component" value="Unassembled WGS sequence"/>
</dbReference>
<dbReference type="EMBL" id="JBAMMX010000023">
    <property type="protein sequence ID" value="KAK6917698.1"/>
    <property type="molecule type" value="Genomic_DNA"/>
</dbReference>
<dbReference type="GO" id="GO:0006351">
    <property type="term" value="P:DNA-templated transcription"/>
    <property type="evidence" value="ECO:0007669"/>
    <property type="project" value="InterPro"/>
</dbReference>
<evidence type="ECO:0000313" key="3">
    <source>
        <dbReference type="Proteomes" id="UP001370490"/>
    </source>
</evidence>
<dbReference type="PANTHER" id="PTHR46354">
    <property type="entry name" value="DOG1 DOMAIN-CONTAINING PROTEIN"/>
    <property type="match status" value="1"/>
</dbReference>
<accession>A0AAN8UXM0</accession>
<feature type="domain" description="DOG1" evidence="1">
    <location>
        <begin position="12"/>
        <end position="243"/>
    </location>
</feature>
<organism evidence="2 3">
    <name type="scientific">Dillenia turbinata</name>
    <dbReference type="NCBI Taxonomy" id="194707"/>
    <lineage>
        <taxon>Eukaryota</taxon>
        <taxon>Viridiplantae</taxon>
        <taxon>Streptophyta</taxon>
        <taxon>Embryophyta</taxon>
        <taxon>Tracheophyta</taxon>
        <taxon>Spermatophyta</taxon>
        <taxon>Magnoliopsida</taxon>
        <taxon>eudicotyledons</taxon>
        <taxon>Gunneridae</taxon>
        <taxon>Pentapetalae</taxon>
        <taxon>Dilleniales</taxon>
        <taxon>Dilleniaceae</taxon>
        <taxon>Dillenia</taxon>
    </lineage>
</organism>
<evidence type="ECO:0000259" key="1">
    <source>
        <dbReference type="PROSITE" id="PS51806"/>
    </source>
</evidence>
<dbReference type="InterPro" id="IPR051886">
    <property type="entry name" value="Seed_Dev/Stress_Resp_Reg"/>
</dbReference>
<proteinExistence type="predicted"/>
<dbReference type="PANTHER" id="PTHR46354:SF7">
    <property type="entry name" value="PROTEIN DOG1-LIKE 1"/>
    <property type="match status" value="1"/>
</dbReference>
<name>A0AAN8UXM0_9MAGN</name>
<reference evidence="2 3" key="1">
    <citation type="submission" date="2023-12" db="EMBL/GenBank/DDBJ databases">
        <title>A high-quality genome assembly for Dillenia turbinata (Dilleniales).</title>
        <authorList>
            <person name="Chanderbali A."/>
        </authorList>
    </citation>
    <scope>NUCLEOTIDE SEQUENCE [LARGE SCALE GENOMIC DNA]</scope>
    <source>
        <strain evidence="2">LSX21</strain>
        <tissue evidence="2">Leaf</tissue>
    </source>
</reference>